<evidence type="ECO:0000256" key="1">
    <source>
        <dbReference type="SAM" id="MobiDB-lite"/>
    </source>
</evidence>
<reference evidence="2" key="1">
    <citation type="submission" date="2020-05" db="EMBL/GenBank/DDBJ databases">
        <title>WGS assembly of Panicum virgatum.</title>
        <authorList>
            <person name="Lovell J.T."/>
            <person name="Jenkins J."/>
            <person name="Shu S."/>
            <person name="Juenger T.E."/>
            <person name="Schmutz J."/>
        </authorList>
    </citation>
    <scope>NUCLEOTIDE SEQUENCE</scope>
    <source>
        <strain evidence="2">AP13</strain>
    </source>
</reference>
<feature type="compositionally biased region" description="Basic and acidic residues" evidence="1">
    <location>
        <begin position="248"/>
        <end position="258"/>
    </location>
</feature>
<dbReference type="Proteomes" id="UP000823388">
    <property type="component" value="Chromosome 7N"/>
</dbReference>
<comment type="caution">
    <text evidence="2">The sequence shown here is derived from an EMBL/GenBank/DDBJ whole genome shotgun (WGS) entry which is preliminary data.</text>
</comment>
<feature type="region of interest" description="Disordered" evidence="1">
    <location>
        <begin position="1"/>
        <end position="80"/>
    </location>
</feature>
<protein>
    <submittedName>
        <fullName evidence="2">Uncharacterized protein</fullName>
    </submittedName>
</protein>
<gene>
    <name evidence="2" type="ORF">PVAP13_7NG196168</name>
</gene>
<feature type="region of interest" description="Disordered" evidence="1">
    <location>
        <begin position="183"/>
        <end position="204"/>
    </location>
</feature>
<feature type="compositionally biased region" description="Low complexity" evidence="1">
    <location>
        <begin position="232"/>
        <end position="247"/>
    </location>
</feature>
<name>A0A8T0Q5M9_PANVG</name>
<sequence>MRGSGRAARTRADERWPRRRASSATRRPPASPAPAAPCFTSGERGPCSPPAAQPPAHRSCEARPARGGAELGHPPCRGGAELARSARGGAWIRGGREPWREGAANGGRCRGRWSELVRAGRRCCSIERTVRHRRARRCATGLPLLRRRPPAPPCEVGRLGERGSQGLQQLAAQRILGEARVAGQVGQARRDAGRRRPRSGAQRCSGTELRVQLASCGGAEFRRRAREGGRAGAAATGRSGNGAAAGRSVRERWRSAGA</sequence>
<organism evidence="2 3">
    <name type="scientific">Panicum virgatum</name>
    <name type="common">Blackwell switchgrass</name>
    <dbReference type="NCBI Taxonomy" id="38727"/>
    <lineage>
        <taxon>Eukaryota</taxon>
        <taxon>Viridiplantae</taxon>
        <taxon>Streptophyta</taxon>
        <taxon>Embryophyta</taxon>
        <taxon>Tracheophyta</taxon>
        <taxon>Spermatophyta</taxon>
        <taxon>Magnoliopsida</taxon>
        <taxon>Liliopsida</taxon>
        <taxon>Poales</taxon>
        <taxon>Poaceae</taxon>
        <taxon>PACMAD clade</taxon>
        <taxon>Panicoideae</taxon>
        <taxon>Panicodae</taxon>
        <taxon>Paniceae</taxon>
        <taxon>Panicinae</taxon>
        <taxon>Panicum</taxon>
        <taxon>Panicum sect. Hiantes</taxon>
    </lineage>
</organism>
<dbReference type="AlphaFoldDB" id="A0A8T0Q5M9"/>
<keyword evidence="3" id="KW-1185">Reference proteome</keyword>
<dbReference type="EMBL" id="CM029050">
    <property type="protein sequence ID" value="KAG2566336.1"/>
    <property type="molecule type" value="Genomic_DNA"/>
</dbReference>
<feature type="region of interest" description="Disordered" evidence="1">
    <location>
        <begin position="225"/>
        <end position="258"/>
    </location>
</feature>
<evidence type="ECO:0000313" key="3">
    <source>
        <dbReference type="Proteomes" id="UP000823388"/>
    </source>
</evidence>
<accession>A0A8T0Q5M9</accession>
<evidence type="ECO:0000313" key="2">
    <source>
        <dbReference type="EMBL" id="KAG2566336.1"/>
    </source>
</evidence>
<proteinExistence type="predicted"/>